<dbReference type="EMBL" id="JAUESC010000380">
    <property type="protein sequence ID" value="KAK0591755.1"/>
    <property type="molecule type" value="Genomic_DNA"/>
</dbReference>
<sequence length="470" mass="52329">MASATQSAPLFPKLPKVIIKLDRTNYLLWKSQLLPIFYGSDLMGMIDGTVSAPSETITVDSNPTINPEFLAWKKKDQLLLSWLHTTMTPQVFAQVINYTTAHSTWQALARAFTSQTNARYYQIKHDLSTIRKGSKSVTEYMDRIRLLTDELSLIQQPMSDRAIIGCVLDGLDLDYDVVVNTVQTMSAPPSFEEIYSMLLNREKRLEVYHSPSPNQSTTAFFTSGNRSVNQGTNNRGHSRGINRGRSSSRGYRANGRGHGGRTTNSHIQPAKSSLDSSIVCQICTKPGHGALTCRHRANFSYQPDDLPAAFSAMNLSNQSYDPTWFPDTGATHHMTADDSNFINCKDYHGPDQVTVANGASLPILGTDEWRLCCQGDDRLLKRIVVVPKWNPLVHGCWKINTDATTCSRNRLIGLGCIIRNKDGKVKAVAINKLKALVLPLVAEAMAVRRAFSWRYLKALCLSNRDRLSGC</sequence>
<reference evidence="3" key="1">
    <citation type="journal article" date="2022" name="Plant J.">
        <title>Strategies of tolerance reflected in two North American maple genomes.</title>
        <authorList>
            <person name="McEvoy S.L."/>
            <person name="Sezen U.U."/>
            <person name="Trouern-Trend A."/>
            <person name="McMahon S.M."/>
            <person name="Schaberg P.G."/>
            <person name="Yang J."/>
            <person name="Wegrzyn J.L."/>
            <person name="Swenson N.G."/>
        </authorList>
    </citation>
    <scope>NUCLEOTIDE SEQUENCE</scope>
    <source>
        <strain evidence="3">NS2018</strain>
    </source>
</reference>
<feature type="compositionally biased region" description="Polar residues" evidence="1">
    <location>
        <begin position="261"/>
        <end position="270"/>
    </location>
</feature>
<comment type="caution">
    <text evidence="3">The sequence shown here is derived from an EMBL/GenBank/DDBJ whole genome shotgun (WGS) entry which is preliminary data.</text>
</comment>
<feature type="compositionally biased region" description="Low complexity" evidence="1">
    <location>
        <begin position="243"/>
        <end position="254"/>
    </location>
</feature>
<dbReference type="PANTHER" id="PTHR47481">
    <property type="match status" value="1"/>
</dbReference>
<dbReference type="InterPro" id="IPR054722">
    <property type="entry name" value="PolX-like_BBD"/>
</dbReference>
<gene>
    <name evidence="3" type="ORF">LWI29_007410</name>
</gene>
<name>A0AA39SKE6_ACESA</name>
<protein>
    <recommendedName>
        <fullName evidence="2">Retrovirus-related Pol polyprotein from transposon TNT 1-94-like beta-barrel domain-containing protein</fullName>
    </recommendedName>
</protein>
<evidence type="ECO:0000313" key="3">
    <source>
        <dbReference type="EMBL" id="KAK0591755.1"/>
    </source>
</evidence>
<keyword evidence="4" id="KW-1185">Reference proteome</keyword>
<evidence type="ECO:0000256" key="1">
    <source>
        <dbReference type="SAM" id="MobiDB-lite"/>
    </source>
</evidence>
<proteinExistence type="predicted"/>
<feature type="domain" description="Retrovirus-related Pol polyprotein from transposon TNT 1-94-like beta-barrel" evidence="2">
    <location>
        <begin position="324"/>
        <end position="388"/>
    </location>
</feature>
<dbReference type="Pfam" id="PF22936">
    <property type="entry name" value="Pol_BBD"/>
    <property type="match status" value="1"/>
</dbReference>
<organism evidence="3 4">
    <name type="scientific">Acer saccharum</name>
    <name type="common">Sugar maple</name>
    <dbReference type="NCBI Taxonomy" id="4024"/>
    <lineage>
        <taxon>Eukaryota</taxon>
        <taxon>Viridiplantae</taxon>
        <taxon>Streptophyta</taxon>
        <taxon>Embryophyta</taxon>
        <taxon>Tracheophyta</taxon>
        <taxon>Spermatophyta</taxon>
        <taxon>Magnoliopsida</taxon>
        <taxon>eudicotyledons</taxon>
        <taxon>Gunneridae</taxon>
        <taxon>Pentapetalae</taxon>
        <taxon>rosids</taxon>
        <taxon>malvids</taxon>
        <taxon>Sapindales</taxon>
        <taxon>Sapindaceae</taxon>
        <taxon>Hippocastanoideae</taxon>
        <taxon>Acereae</taxon>
        <taxon>Acer</taxon>
    </lineage>
</organism>
<dbReference type="Pfam" id="PF14223">
    <property type="entry name" value="Retrotran_gag_2"/>
    <property type="match status" value="1"/>
</dbReference>
<reference evidence="3" key="2">
    <citation type="submission" date="2023-06" db="EMBL/GenBank/DDBJ databases">
        <authorList>
            <person name="Swenson N.G."/>
            <person name="Wegrzyn J.L."/>
            <person name="Mcevoy S.L."/>
        </authorList>
    </citation>
    <scope>NUCLEOTIDE SEQUENCE</scope>
    <source>
        <strain evidence="3">NS2018</strain>
        <tissue evidence="3">Leaf</tissue>
    </source>
</reference>
<evidence type="ECO:0000259" key="2">
    <source>
        <dbReference type="Pfam" id="PF22936"/>
    </source>
</evidence>
<dbReference type="AlphaFoldDB" id="A0AA39SKE6"/>
<dbReference type="Proteomes" id="UP001168877">
    <property type="component" value="Unassembled WGS sequence"/>
</dbReference>
<accession>A0AA39SKE6</accession>
<feature type="region of interest" description="Disordered" evidence="1">
    <location>
        <begin position="216"/>
        <end position="270"/>
    </location>
</feature>
<evidence type="ECO:0000313" key="4">
    <source>
        <dbReference type="Proteomes" id="UP001168877"/>
    </source>
</evidence>
<feature type="compositionally biased region" description="Polar residues" evidence="1">
    <location>
        <begin position="216"/>
        <end position="232"/>
    </location>
</feature>
<dbReference type="PANTHER" id="PTHR47481:SF22">
    <property type="entry name" value="RETROTRANSPOSON GAG DOMAIN-CONTAINING PROTEIN"/>
    <property type="match status" value="1"/>
</dbReference>